<dbReference type="EMBL" id="CP021886">
    <property type="protein sequence ID" value="AWI34430.1"/>
    <property type="molecule type" value="Genomic_DNA"/>
</dbReference>
<organism evidence="1 2">
    <name type="scientific">Helicobacter apodemus</name>
    <dbReference type="NCBI Taxonomy" id="135569"/>
    <lineage>
        <taxon>Bacteria</taxon>
        <taxon>Pseudomonadati</taxon>
        <taxon>Campylobacterota</taxon>
        <taxon>Epsilonproteobacteria</taxon>
        <taxon>Campylobacterales</taxon>
        <taxon>Helicobacteraceae</taxon>
        <taxon>Helicobacter</taxon>
    </lineage>
</organism>
<sequence>MKSFKKALKDSKIKLLPCGYPQLDKAIKEYQYRPSNTITYSPTLRDIDPTRNADQNLYAGFDSNIIEWITQNTSYNITYRAHPFNSSSNHYFYQLLKAKWMQNPRVIFDEFQNYNYFNTSDFLLTDWSSTAFLFSYITLRPCIFYMPHPLDGTQYTIKDKTAKNFAQLQAILENIDFKQEKNFYKHLRESNVYHLKKSGEAILESLEDILKAKL</sequence>
<protein>
    <recommendedName>
        <fullName evidence="3">CDP-glycerol--glycerophosphate glycerophosphotransferase</fullName>
    </recommendedName>
</protein>
<evidence type="ECO:0008006" key="3">
    <source>
        <dbReference type="Google" id="ProtNLM"/>
    </source>
</evidence>
<dbReference type="Gene3D" id="3.40.50.12580">
    <property type="match status" value="1"/>
</dbReference>
<dbReference type="InterPro" id="IPR043148">
    <property type="entry name" value="TagF_C"/>
</dbReference>
<dbReference type="InterPro" id="IPR007554">
    <property type="entry name" value="Glycerophosphate_synth"/>
</dbReference>
<gene>
    <name evidence="1" type="ORF">CDV25_06400</name>
</gene>
<evidence type="ECO:0000313" key="1">
    <source>
        <dbReference type="EMBL" id="AWI34430.1"/>
    </source>
</evidence>
<evidence type="ECO:0000313" key="2">
    <source>
        <dbReference type="Proteomes" id="UP000244890"/>
    </source>
</evidence>
<dbReference type="KEGG" id="had:CDV25_06400"/>
<dbReference type="GO" id="GO:0016020">
    <property type="term" value="C:membrane"/>
    <property type="evidence" value="ECO:0007669"/>
    <property type="project" value="InterPro"/>
</dbReference>
<name>A0A2U8FDV3_9HELI</name>
<dbReference type="Proteomes" id="UP000244890">
    <property type="component" value="Chromosome"/>
</dbReference>
<dbReference type="RefSeq" id="WP_108911246.1">
    <property type="nucleotide sequence ID" value="NZ_CP021886.1"/>
</dbReference>
<proteinExistence type="predicted"/>
<dbReference type="Pfam" id="PF04464">
    <property type="entry name" value="Glyphos_transf"/>
    <property type="match status" value="1"/>
</dbReference>
<reference evidence="1 2" key="1">
    <citation type="submission" date="2017-06" db="EMBL/GenBank/DDBJ databases">
        <title>Complete genome of Helicobacter apodemus.</title>
        <authorList>
            <person name="Cho S."/>
        </authorList>
    </citation>
    <scope>NUCLEOTIDE SEQUENCE [LARGE SCALE GENOMIC DNA]</scope>
    <source>
        <strain evidence="2">SNUVETPUB-15-01</strain>
    </source>
</reference>
<accession>A0A2U8FDV3</accession>
<dbReference type="AlphaFoldDB" id="A0A2U8FDV3"/>
<dbReference type="OrthoDB" id="5323532at2"/>
<dbReference type="GO" id="GO:0047355">
    <property type="term" value="F:CDP-glycerol glycerophosphotransferase activity"/>
    <property type="evidence" value="ECO:0007669"/>
    <property type="project" value="InterPro"/>
</dbReference>